<evidence type="ECO:0000256" key="4">
    <source>
        <dbReference type="ARBA" id="ARBA00022630"/>
    </source>
</evidence>
<dbReference type="PANTHER" id="PTHR45754:SF3">
    <property type="entry name" value="METHYLENETETRAHYDROFOLATE REDUCTASE (NADPH)"/>
    <property type="match status" value="1"/>
</dbReference>
<dbReference type="InterPro" id="IPR029041">
    <property type="entry name" value="FAD-linked_oxidoreductase-like"/>
</dbReference>
<keyword evidence="6 9" id="KW-0560">Oxidoreductase</keyword>
<comment type="similarity">
    <text evidence="3 9">Belongs to the methylenetetrahydrofolate reductase family.</text>
</comment>
<dbReference type="UniPathway" id="UPA00193"/>
<sequence>MNKTAVLQLIQDFSIETTPRGLSKLAPLAQYLPAQTRVFITFLPGAAFADTVRSAQEIAAQGFTPVVHVAARNLQSQAELQEGLEALQAGGIRDLLLLAGGSIHTRSPFQNALEILDSGILEPFDWRSIGFAGHPEGHPDVQAEELRRALEIKWQYARQYPREYYLATQFCFQAEPVIAWRQSLLAADIHFPLRLGVAGLANTAALIRHAQLCGVGPSINFLIKNAGVFRRLLGGVAAPGRLVADLAQAVQDGSIDEDVRLHFFPLGDFSRTTAWIAAIQAGKFYLDNQQGVHIEQ</sequence>
<dbReference type="GO" id="GO:0071949">
    <property type="term" value="F:FAD binding"/>
    <property type="evidence" value="ECO:0007669"/>
    <property type="project" value="TreeGrafter"/>
</dbReference>
<dbReference type="AlphaFoldDB" id="A0A380MJ79"/>
<dbReference type="OrthoDB" id="9812555at2"/>
<dbReference type="EMBL" id="UHIA01000003">
    <property type="protein sequence ID" value="SUO91571.1"/>
    <property type="molecule type" value="Genomic_DNA"/>
</dbReference>
<evidence type="ECO:0000256" key="2">
    <source>
        <dbReference type="ARBA" id="ARBA00004777"/>
    </source>
</evidence>
<evidence type="ECO:0000256" key="5">
    <source>
        <dbReference type="ARBA" id="ARBA00022827"/>
    </source>
</evidence>
<evidence type="ECO:0000256" key="8">
    <source>
        <dbReference type="ARBA" id="ARBA00048628"/>
    </source>
</evidence>
<evidence type="ECO:0000256" key="3">
    <source>
        <dbReference type="ARBA" id="ARBA00006743"/>
    </source>
</evidence>
<proteinExistence type="inferred from homology"/>
<keyword evidence="5 9" id="KW-0274">FAD</keyword>
<evidence type="ECO:0000256" key="6">
    <source>
        <dbReference type="ARBA" id="ARBA00023002"/>
    </source>
</evidence>
<accession>A0A380MJ79</accession>
<comment type="cofactor">
    <cofactor evidence="1 9">
        <name>FAD</name>
        <dbReference type="ChEBI" id="CHEBI:57692"/>
    </cofactor>
</comment>
<name>A0A380MJ79_9GAMM</name>
<dbReference type="Gene3D" id="3.20.20.220">
    <property type="match status" value="1"/>
</dbReference>
<dbReference type="PANTHER" id="PTHR45754">
    <property type="entry name" value="METHYLENETETRAHYDROFOLATE REDUCTASE"/>
    <property type="match status" value="1"/>
</dbReference>
<dbReference type="Pfam" id="PF02219">
    <property type="entry name" value="MTHFR"/>
    <property type="match status" value="1"/>
</dbReference>
<gene>
    <name evidence="10" type="ORF">NCTC10717_00216</name>
</gene>
<dbReference type="GO" id="GO:0035999">
    <property type="term" value="P:tetrahydrofolate interconversion"/>
    <property type="evidence" value="ECO:0007669"/>
    <property type="project" value="UniProtKB-UniPathway"/>
</dbReference>
<dbReference type="Proteomes" id="UP000254575">
    <property type="component" value="Unassembled WGS sequence"/>
</dbReference>
<dbReference type="InterPro" id="IPR003171">
    <property type="entry name" value="Mehydrof_redctse-like"/>
</dbReference>
<organism evidence="10 11">
    <name type="scientific">Suttonella indologenes</name>
    <dbReference type="NCBI Taxonomy" id="13276"/>
    <lineage>
        <taxon>Bacteria</taxon>
        <taxon>Pseudomonadati</taxon>
        <taxon>Pseudomonadota</taxon>
        <taxon>Gammaproteobacteria</taxon>
        <taxon>Cardiobacteriales</taxon>
        <taxon>Cardiobacteriaceae</taxon>
        <taxon>Suttonella</taxon>
    </lineage>
</organism>
<dbReference type="GO" id="GO:0009086">
    <property type="term" value="P:methionine biosynthetic process"/>
    <property type="evidence" value="ECO:0007669"/>
    <property type="project" value="TreeGrafter"/>
</dbReference>
<keyword evidence="11" id="KW-1185">Reference proteome</keyword>
<protein>
    <recommendedName>
        <fullName evidence="9">Methylenetetrahydrofolate reductase</fullName>
    </recommendedName>
</protein>
<dbReference type="RefSeq" id="WP_115217537.1">
    <property type="nucleotide sequence ID" value="NZ_UHIA01000003.1"/>
</dbReference>
<evidence type="ECO:0000256" key="1">
    <source>
        <dbReference type="ARBA" id="ARBA00001974"/>
    </source>
</evidence>
<dbReference type="SUPFAM" id="SSF51730">
    <property type="entry name" value="FAD-linked oxidoreductase"/>
    <property type="match status" value="1"/>
</dbReference>
<comment type="pathway">
    <text evidence="7">Amino-acid biosynthesis; L-methionine biosynthesis via de novo pathway.</text>
</comment>
<evidence type="ECO:0000256" key="9">
    <source>
        <dbReference type="RuleBase" id="RU003862"/>
    </source>
</evidence>
<reference evidence="10 11" key="1">
    <citation type="submission" date="2018-06" db="EMBL/GenBank/DDBJ databases">
        <authorList>
            <consortium name="Pathogen Informatics"/>
            <person name="Doyle S."/>
        </authorList>
    </citation>
    <scope>NUCLEOTIDE SEQUENCE [LARGE SCALE GENOMIC DNA]</scope>
    <source>
        <strain evidence="10 11">NCTC10717</strain>
    </source>
</reference>
<dbReference type="GO" id="GO:0005829">
    <property type="term" value="C:cytosol"/>
    <property type="evidence" value="ECO:0007669"/>
    <property type="project" value="TreeGrafter"/>
</dbReference>
<comment type="catalytic activity">
    <reaction evidence="8">
        <text>(6S)-5-methyl-5,6,7,8-tetrahydrofolate + NAD(+) = (6R)-5,10-methylene-5,6,7,8-tetrahydrofolate + NADH + H(+)</text>
        <dbReference type="Rhea" id="RHEA:19821"/>
        <dbReference type="ChEBI" id="CHEBI:15378"/>
        <dbReference type="ChEBI" id="CHEBI:15636"/>
        <dbReference type="ChEBI" id="CHEBI:18608"/>
        <dbReference type="ChEBI" id="CHEBI:57540"/>
        <dbReference type="ChEBI" id="CHEBI:57945"/>
        <dbReference type="EC" id="1.5.1.54"/>
    </reaction>
    <physiologicalReaction direction="right-to-left" evidence="8">
        <dbReference type="Rhea" id="RHEA:19823"/>
    </physiologicalReaction>
</comment>
<evidence type="ECO:0000256" key="7">
    <source>
        <dbReference type="ARBA" id="ARBA00034478"/>
    </source>
</evidence>
<keyword evidence="4 9" id="KW-0285">Flavoprotein</keyword>
<dbReference type="GO" id="GO:0106312">
    <property type="term" value="F:methylenetetrahydrofolate reductase (NADH) activity"/>
    <property type="evidence" value="ECO:0007669"/>
    <property type="project" value="UniProtKB-EC"/>
</dbReference>
<evidence type="ECO:0000313" key="11">
    <source>
        <dbReference type="Proteomes" id="UP000254575"/>
    </source>
</evidence>
<comment type="pathway">
    <text evidence="2 9">One-carbon metabolism; tetrahydrofolate interconversion.</text>
</comment>
<evidence type="ECO:0000313" key="10">
    <source>
        <dbReference type="EMBL" id="SUO91571.1"/>
    </source>
</evidence>